<evidence type="ECO:0000256" key="1">
    <source>
        <dbReference type="ARBA" id="ARBA00023015"/>
    </source>
</evidence>
<evidence type="ECO:0000313" key="4">
    <source>
        <dbReference type="EMBL" id="JAT59549.1"/>
    </source>
</evidence>
<accession>A0A1D1YY85</accession>
<dbReference type="EMBL" id="GDJX01008387">
    <property type="protein sequence ID" value="JAT59549.1"/>
    <property type="molecule type" value="Transcribed_RNA"/>
</dbReference>
<evidence type="ECO:0000256" key="2">
    <source>
        <dbReference type="ARBA" id="ARBA00023163"/>
    </source>
</evidence>
<name>A0A1D1YY85_9ARAE</name>
<dbReference type="EMBL" id="GDJX01005143">
    <property type="protein sequence ID" value="JAT62793.1"/>
    <property type="molecule type" value="Transcribed_RNA"/>
</dbReference>
<dbReference type="InterPro" id="IPR059002">
    <property type="entry name" value="IBH1_N"/>
</dbReference>
<proteinExistence type="predicted"/>
<dbReference type="AlphaFoldDB" id="A0A1D1YY85"/>
<evidence type="ECO:0000259" key="3">
    <source>
        <dbReference type="Pfam" id="PF26576"/>
    </source>
</evidence>
<keyword evidence="1" id="KW-0805">Transcription regulation</keyword>
<keyword evidence="2" id="KW-0804">Transcription</keyword>
<protein>
    <submittedName>
        <fullName evidence="4">Uncharacterized protein At4g30180</fullName>
    </submittedName>
</protein>
<sequence length="220" mass="24935">MEEIQECKNHGAWSFEPDMVMLANFSQKYVAHLLPALLKVGTIRSCRGNNDKEVEKIVRFEVDMALVLSASGFTWSHALKQKLEKKMNLRTLHDSSTSQLVSSTLPFNCEHQNALNMIFNELWTLPPIPRPLRPISSLMDVKPKLSICKAMKPKRYASTLSSKRLVARGDEEVHYSLSNLRRILPGGSEMGVHELLSEVGSYVICLEWQVSILRSLLDAR</sequence>
<gene>
    <name evidence="4" type="primary">At4g30180_9</name>
    <name evidence="5" type="synonym">At4g30180_4</name>
    <name evidence="4" type="ORF">g.23623</name>
    <name evidence="5" type="ORF">g.23624</name>
</gene>
<feature type="domain" description="IBH1-like N-terminal" evidence="3">
    <location>
        <begin position="23"/>
        <end position="86"/>
    </location>
</feature>
<dbReference type="PANTHER" id="PTHR33124">
    <property type="entry name" value="TRANSCRIPTION FACTOR IBH1-LIKE 1"/>
    <property type="match status" value="1"/>
</dbReference>
<dbReference type="InterPro" id="IPR044660">
    <property type="entry name" value="IBH1-like"/>
</dbReference>
<organism evidence="4">
    <name type="scientific">Anthurium amnicola</name>
    <dbReference type="NCBI Taxonomy" id="1678845"/>
    <lineage>
        <taxon>Eukaryota</taxon>
        <taxon>Viridiplantae</taxon>
        <taxon>Streptophyta</taxon>
        <taxon>Embryophyta</taxon>
        <taxon>Tracheophyta</taxon>
        <taxon>Spermatophyta</taxon>
        <taxon>Magnoliopsida</taxon>
        <taxon>Liliopsida</taxon>
        <taxon>Araceae</taxon>
        <taxon>Pothoideae</taxon>
        <taxon>Potheae</taxon>
        <taxon>Anthurium</taxon>
    </lineage>
</organism>
<dbReference type="Pfam" id="PF26576">
    <property type="entry name" value="IBH1_N"/>
    <property type="match status" value="1"/>
</dbReference>
<reference evidence="4" key="1">
    <citation type="submission" date="2015-07" db="EMBL/GenBank/DDBJ databases">
        <title>Transcriptome Assembly of Anthurium amnicola.</title>
        <authorList>
            <person name="Suzuki J."/>
        </authorList>
    </citation>
    <scope>NUCLEOTIDE SEQUENCE</scope>
</reference>
<evidence type="ECO:0000313" key="5">
    <source>
        <dbReference type="EMBL" id="JAT62793.1"/>
    </source>
</evidence>
<dbReference type="PANTHER" id="PTHR33124:SF42">
    <property type="entry name" value="TRANSCRIPTION FACTOR BHLH146"/>
    <property type="match status" value="1"/>
</dbReference>
<dbReference type="GO" id="GO:0006355">
    <property type="term" value="P:regulation of DNA-templated transcription"/>
    <property type="evidence" value="ECO:0007669"/>
    <property type="project" value="InterPro"/>
</dbReference>